<name>A0A0G1X1A2_9BACT</name>
<accession>A0A0G1X1A2</accession>
<dbReference type="PATRIC" id="fig|1618671.3.peg.217"/>
<evidence type="ECO:0000259" key="4">
    <source>
        <dbReference type="Pfam" id="PF02875"/>
    </source>
</evidence>
<dbReference type="InterPro" id="IPR036615">
    <property type="entry name" value="Mur_ligase_C_dom_sf"/>
</dbReference>
<dbReference type="Gene3D" id="3.90.190.20">
    <property type="entry name" value="Mur ligase, C-terminal domain"/>
    <property type="match status" value="1"/>
</dbReference>
<comment type="caution">
    <text evidence="6">The sequence shown here is derived from an EMBL/GenBank/DDBJ whole genome shotgun (WGS) entry which is preliminary data.</text>
</comment>
<organism evidence="6 7">
    <name type="scientific">Candidatus Kaiserbacteria bacterium GW2011_GWA2_52_12</name>
    <dbReference type="NCBI Taxonomy" id="1618671"/>
    <lineage>
        <taxon>Bacteria</taxon>
        <taxon>Candidatus Kaiseribacteriota</taxon>
    </lineage>
</organism>
<dbReference type="Gene3D" id="3.40.1190.10">
    <property type="entry name" value="Mur-like, catalytic domain"/>
    <property type="match status" value="1"/>
</dbReference>
<dbReference type="STRING" id="1618671.UY67_C0005G0007"/>
<dbReference type="SUPFAM" id="SSF53244">
    <property type="entry name" value="MurD-like peptide ligases, peptide-binding domain"/>
    <property type="match status" value="1"/>
</dbReference>
<proteinExistence type="predicted"/>
<dbReference type="GO" id="GO:0005524">
    <property type="term" value="F:ATP binding"/>
    <property type="evidence" value="ECO:0007669"/>
    <property type="project" value="UniProtKB-KW"/>
</dbReference>
<dbReference type="InterPro" id="IPR036565">
    <property type="entry name" value="Mur-like_cat_sf"/>
</dbReference>
<dbReference type="AlphaFoldDB" id="A0A0G1X1A2"/>
<dbReference type="EMBL" id="LCQW01000005">
    <property type="protein sequence ID" value="KKW24635.1"/>
    <property type="molecule type" value="Genomic_DNA"/>
</dbReference>
<dbReference type="Pfam" id="PF08245">
    <property type="entry name" value="Mur_ligase_M"/>
    <property type="match status" value="2"/>
</dbReference>
<keyword evidence="1 6" id="KW-0436">Ligase</keyword>
<dbReference type="PANTHER" id="PTHR43024:SF1">
    <property type="entry name" value="UDP-N-ACETYLMURAMOYL-TRIPEPTIDE--D-ALANYL-D-ALANINE LIGASE"/>
    <property type="match status" value="1"/>
</dbReference>
<dbReference type="InterPro" id="IPR004101">
    <property type="entry name" value="Mur_ligase_C"/>
</dbReference>
<evidence type="ECO:0000313" key="6">
    <source>
        <dbReference type="EMBL" id="KKW24635.1"/>
    </source>
</evidence>
<keyword evidence="2" id="KW-0547">Nucleotide-binding</keyword>
<dbReference type="GO" id="GO:0016881">
    <property type="term" value="F:acid-amino acid ligase activity"/>
    <property type="evidence" value="ECO:0007669"/>
    <property type="project" value="InterPro"/>
</dbReference>
<dbReference type="SUPFAM" id="SSF53623">
    <property type="entry name" value="MurD-like peptide ligases, catalytic domain"/>
    <property type="match status" value="1"/>
</dbReference>
<feature type="domain" description="Mur ligase central" evidence="5">
    <location>
        <begin position="18"/>
        <end position="59"/>
    </location>
</feature>
<reference evidence="6 7" key="1">
    <citation type="journal article" date="2015" name="Nature">
        <title>rRNA introns, odd ribosomes, and small enigmatic genomes across a large radiation of phyla.</title>
        <authorList>
            <person name="Brown C.T."/>
            <person name="Hug L.A."/>
            <person name="Thomas B.C."/>
            <person name="Sharon I."/>
            <person name="Castelle C.J."/>
            <person name="Singh A."/>
            <person name="Wilkins M.J."/>
            <person name="Williams K.H."/>
            <person name="Banfield J.F."/>
        </authorList>
    </citation>
    <scope>NUCLEOTIDE SEQUENCE [LARGE SCALE GENOMIC DNA]</scope>
</reference>
<gene>
    <name evidence="6" type="ORF">UY67_C0005G0007</name>
</gene>
<feature type="domain" description="Mur ligase C-terminal" evidence="4">
    <location>
        <begin position="258"/>
        <end position="392"/>
    </location>
</feature>
<dbReference type="InterPro" id="IPR013221">
    <property type="entry name" value="Mur_ligase_cen"/>
</dbReference>
<dbReference type="InterPro" id="IPR051046">
    <property type="entry name" value="MurCDEF_CellWall_CoF430Synth"/>
</dbReference>
<protein>
    <submittedName>
        <fullName evidence="6">UDP-N-acetylmuramoyl-tripeptide-D-alanyl-D-alanine ligase</fullName>
    </submittedName>
</protein>
<evidence type="ECO:0000256" key="2">
    <source>
        <dbReference type="ARBA" id="ARBA00022741"/>
    </source>
</evidence>
<evidence type="ECO:0000256" key="1">
    <source>
        <dbReference type="ARBA" id="ARBA00022598"/>
    </source>
</evidence>
<evidence type="ECO:0000256" key="3">
    <source>
        <dbReference type="ARBA" id="ARBA00022840"/>
    </source>
</evidence>
<sequence length="426" mass="46347">MCEARLVLWRYAPRIIVITGSVGKTTTKDAIYSVLADHVHVRKSEKSMNSEIGVPLTILGQGNAWKNPFKWFVNIVRGILLLIIPQKYPGWLVLEVGADRPGDISSLARWLRPDIAVMTGVPEIPVHVEYFHSTEDVAHEKLSLLRYVRPGGTVILNGDDVRLEGMKKDIKEKCLTYGIEGFNDFFATGASISYEKGMPTGMKFEMHHGGVSEPATLYGALGTPRVYSALAAVAVGKIVGVGQAAAARSLGASVPSPGRMRTLDGTRNSIIIDDTYNSSPAAALSALDTMREIKKMPPGQGKPKRKIAILADMLELGKYSAEAHKLVGARAATCLDLLITVGFRARGIAQAALDAGMPDGNIRQYEQNEAVRAGNELESELQKGDIVLVKGSQSMRMERAVEEIMAEPMHASSLLVRQDDEWLKKA</sequence>
<dbReference type="PANTHER" id="PTHR43024">
    <property type="entry name" value="UDP-N-ACETYLMURAMOYL-TRIPEPTIDE--D-ALANYL-D-ALANINE LIGASE"/>
    <property type="match status" value="1"/>
</dbReference>
<dbReference type="Pfam" id="PF02875">
    <property type="entry name" value="Mur_ligase_C"/>
    <property type="match status" value="1"/>
</dbReference>
<feature type="domain" description="Mur ligase central" evidence="5">
    <location>
        <begin position="91"/>
        <end position="235"/>
    </location>
</feature>
<evidence type="ECO:0000313" key="7">
    <source>
        <dbReference type="Proteomes" id="UP000034273"/>
    </source>
</evidence>
<evidence type="ECO:0000259" key="5">
    <source>
        <dbReference type="Pfam" id="PF08245"/>
    </source>
</evidence>
<keyword evidence="3" id="KW-0067">ATP-binding</keyword>
<dbReference type="Proteomes" id="UP000034273">
    <property type="component" value="Unassembled WGS sequence"/>
</dbReference>